<proteinExistence type="predicted"/>
<keyword evidence="2" id="KW-1185">Reference proteome</keyword>
<organism evidence="1 2">
    <name type="scientific">Diphasiastrum complanatum</name>
    <name type="common">Issler's clubmoss</name>
    <name type="synonym">Lycopodium complanatum</name>
    <dbReference type="NCBI Taxonomy" id="34168"/>
    <lineage>
        <taxon>Eukaryota</taxon>
        <taxon>Viridiplantae</taxon>
        <taxon>Streptophyta</taxon>
        <taxon>Embryophyta</taxon>
        <taxon>Tracheophyta</taxon>
        <taxon>Lycopodiopsida</taxon>
        <taxon>Lycopodiales</taxon>
        <taxon>Lycopodiaceae</taxon>
        <taxon>Lycopodioideae</taxon>
        <taxon>Diphasiastrum</taxon>
    </lineage>
</organism>
<accession>A0ACC2D041</accession>
<reference evidence="2" key="1">
    <citation type="journal article" date="2024" name="Proc. Natl. Acad. Sci. U.S.A.">
        <title>Extraordinary preservation of gene collinearity over three hundred million years revealed in homosporous lycophytes.</title>
        <authorList>
            <person name="Li C."/>
            <person name="Wickell D."/>
            <person name="Kuo L.Y."/>
            <person name="Chen X."/>
            <person name="Nie B."/>
            <person name="Liao X."/>
            <person name="Peng D."/>
            <person name="Ji J."/>
            <person name="Jenkins J."/>
            <person name="Williams M."/>
            <person name="Shu S."/>
            <person name="Plott C."/>
            <person name="Barry K."/>
            <person name="Rajasekar S."/>
            <person name="Grimwood J."/>
            <person name="Han X."/>
            <person name="Sun S."/>
            <person name="Hou Z."/>
            <person name="He W."/>
            <person name="Dai G."/>
            <person name="Sun C."/>
            <person name="Schmutz J."/>
            <person name="Leebens-Mack J.H."/>
            <person name="Li F.W."/>
            <person name="Wang L."/>
        </authorList>
    </citation>
    <scope>NUCLEOTIDE SEQUENCE [LARGE SCALE GENOMIC DNA]</scope>
    <source>
        <strain evidence="2">cv. PW_Plant_1</strain>
    </source>
</reference>
<name>A0ACC2D041_DIPCM</name>
<protein>
    <submittedName>
        <fullName evidence="1">Uncharacterized protein</fullName>
    </submittedName>
</protein>
<gene>
    <name evidence="1" type="ORF">O6H91_08G092700</name>
</gene>
<dbReference type="Proteomes" id="UP001162992">
    <property type="component" value="Chromosome 8"/>
</dbReference>
<sequence>MNSIGSSVALSLLSSSLSSSSSSSFSSSFLALLPPLSSTTLRSGCANHSPSRRTTIISSSVAADGQSLVLKSEAWREKARSLFQTDSRPILLFDGICNFCNAGVNFVLENDPEGRRLRFAALQSDAGKALLKRSGRAIDDISSVVFVDRDGAYTKSEAVLRTAQCLQSPYPSLASLALLAPLFFRDIVYDNVANNRYTMFGQSPTCRTSDSRFYERFIE</sequence>
<dbReference type="EMBL" id="CM055099">
    <property type="protein sequence ID" value="KAJ7547570.1"/>
    <property type="molecule type" value="Genomic_DNA"/>
</dbReference>
<evidence type="ECO:0000313" key="1">
    <source>
        <dbReference type="EMBL" id="KAJ7547570.1"/>
    </source>
</evidence>
<comment type="caution">
    <text evidence="1">The sequence shown here is derived from an EMBL/GenBank/DDBJ whole genome shotgun (WGS) entry which is preliminary data.</text>
</comment>
<evidence type="ECO:0000313" key="2">
    <source>
        <dbReference type="Proteomes" id="UP001162992"/>
    </source>
</evidence>